<evidence type="ECO:0000313" key="2">
    <source>
        <dbReference type="Proteomes" id="UP000275078"/>
    </source>
</evidence>
<organism evidence="1 2">
    <name type="scientific">Ascobolus immersus RN42</name>
    <dbReference type="NCBI Taxonomy" id="1160509"/>
    <lineage>
        <taxon>Eukaryota</taxon>
        <taxon>Fungi</taxon>
        <taxon>Dikarya</taxon>
        <taxon>Ascomycota</taxon>
        <taxon>Pezizomycotina</taxon>
        <taxon>Pezizomycetes</taxon>
        <taxon>Pezizales</taxon>
        <taxon>Ascobolaceae</taxon>
        <taxon>Ascobolus</taxon>
    </lineage>
</organism>
<dbReference type="EMBL" id="ML119757">
    <property type="protein sequence ID" value="RPA75775.1"/>
    <property type="molecule type" value="Genomic_DNA"/>
</dbReference>
<keyword evidence="2" id="KW-1185">Reference proteome</keyword>
<protein>
    <submittedName>
        <fullName evidence="1">Uncharacterized protein</fullName>
    </submittedName>
</protein>
<dbReference type="AlphaFoldDB" id="A0A3N4HPN1"/>
<name>A0A3N4HPN1_ASCIM</name>
<reference evidence="1 2" key="1">
    <citation type="journal article" date="2018" name="Nat. Ecol. Evol.">
        <title>Pezizomycetes genomes reveal the molecular basis of ectomycorrhizal truffle lifestyle.</title>
        <authorList>
            <person name="Murat C."/>
            <person name="Payen T."/>
            <person name="Noel B."/>
            <person name="Kuo A."/>
            <person name="Morin E."/>
            <person name="Chen J."/>
            <person name="Kohler A."/>
            <person name="Krizsan K."/>
            <person name="Balestrini R."/>
            <person name="Da Silva C."/>
            <person name="Montanini B."/>
            <person name="Hainaut M."/>
            <person name="Levati E."/>
            <person name="Barry K.W."/>
            <person name="Belfiori B."/>
            <person name="Cichocki N."/>
            <person name="Clum A."/>
            <person name="Dockter R.B."/>
            <person name="Fauchery L."/>
            <person name="Guy J."/>
            <person name="Iotti M."/>
            <person name="Le Tacon F."/>
            <person name="Lindquist E.A."/>
            <person name="Lipzen A."/>
            <person name="Malagnac F."/>
            <person name="Mello A."/>
            <person name="Molinier V."/>
            <person name="Miyauchi S."/>
            <person name="Poulain J."/>
            <person name="Riccioni C."/>
            <person name="Rubini A."/>
            <person name="Sitrit Y."/>
            <person name="Splivallo R."/>
            <person name="Traeger S."/>
            <person name="Wang M."/>
            <person name="Zifcakova L."/>
            <person name="Wipf D."/>
            <person name="Zambonelli A."/>
            <person name="Paolocci F."/>
            <person name="Nowrousian M."/>
            <person name="Ottonello S."/>
            <person name="Baldrian P."/>
            <person name="Spatafora J.W."/>
            <person name="Henrissat B."/>
            <person name="Nagy L.G."/>
            <person name="Aury J.M."/>
            <person name="Wincker P."/>
            <person name="Grigoriev I.V."/>
            <person name="Bonfante P."/>
            <person name="Martin F.M."/>
        </authorList>
    </citation>
    <scope>NUCLEOTIDE SEQUENCE [LARGE SCALE GENOMIC DNA]</scope>
    <source>
        <strain evidence="1 2">RN42</strain>
    </source>
</reference>
<evidence type="ECO:0000313" key="1">
    <source>
        <dbReference type="EMBL" id="RPA75775.1"/>
    </source>
</evidence>
<gene>
    <name evidence="1" type="ORF">BJ508DRAFT_417951</name>
</gene>
<sequence length="287" mass="33544">MLDIDKIAEIGEFPFYHPYKGITVKELICQIREFFSIENLDDIDHINLHPFHLDPERYAHILPDKYIYAFGLQRNGDTDITEGIMTFGPTTDQFLVKYDCYHRQLKSVPYQRLGETIEKFTVFNAVKRYFIALLETGNRKPRGRMSEYSIQIVEDFRRHQVLLGAIHDGFIVSLTHDQPITKALYLDQRQDSMFHKRCKAGLVSETQIKLIKLVLNLFVREVALRTIEVLDLVETSSEECAYGRHSIKQIIASSGKTIDRICSLLKFIADNRVESIETRIWRYVHEK</sequence>
<accession>A0A3N4HPN1</accession>
<dbReference type="Proteomes" id="UP000275078">
    <property type="component" value="Unassembled WGS sequence"/>
</dbReference>
<proteinExistence type="predicted"/>